<proteinExistence type="predicted"/>
<gene>
    <name evidence="2" type="ORF">HRH59_02655</name>
</gene>
<feature type="chain" id="PRO_5031299120" evidence="1">
    <location>
        <begin position="20"/>
        <end position="119"/>
    </location>
</feature>
<reference evidence="2 3" key="1">
    <citation type="submission" date="2020-06" db="EMBL/GenBank/DDBJ databases">
        <title>Rheinheimera sp. nov., a marine bacterium isolated from coastal.</title>
        <authorList>
            <person name="Yu Q."/>
            <person name="Qi Y."/>
            <person name="Pu J."/>
        </authorList>
    </citation>
    <scope>NUCLEOTIDE SEQUENCE [LARGE SCALE GENOMIC DNA]</scope>
    <source>
        <strain evidence="2 3">YQF-2</strain>
    </source>
</reference>
<evidence type="ECO:0000256" key="1">
    <source>
        <dbReference type="SAM" id="SignalP"/>
    </source>
</evidence>
<accession>A0A7Y5EGJ9</accession>
<organism evidence="2 3">
    <name type="scientific">Rheinheimera lutimaris</name>
    <dbReference type="NCBI Taxonomy" id="2740584"/>
    <lineage>
        <taxon>Bacteria</taxon>
        <taxon>Pseudomonadati</taxon>
        <taxon>Pseudomonadota</taxon>
        <taxon>Gammaproteobacteria</taxon>
        <taxon>Chromatiales</taxon>
        <taxon>Chromatiaceae</taxon>
        <taxon>Rheinheimera</taxon>
    </lineage>
</organism>
<evidence type="ECO:0000313" key="3">
    <source>
        <dbReference type="Proteomes" id="UP000523161"/>
    </source>
</evidence>
<dbReference type="AlphaFoldDB" id="A0A7Y5EGJ9"/>
<keyword evidence="3" id="KW-1185">Reference proteome</keyword>
<protein>
    <submittedName>
        <fullName evidence="2">Uncharacterized protein</fullName>
    </submittedName>
</protein>
<comment type="caution">
    <text evidence="2">The sequence shown here is derived from an EMBL/GenBank/DDBJ whole genome shotgun (WGS) entry which is preliminary data.</text>
</comment>
<dbReference type="EMBL" id="JABSOD010000002">
    <property type="protein sequence ID" value="NRQ41475.1"/>
    <property type="molecule type" value="Genomic_DNA"/>
</dbReference>
<feature type="signal peptide" evidence="1">
    <location>
        <begin position="1"/>
        <end position="19"/>
    </location>
</feature>
<name>A0A7Y5EGJ9_9GAMM</name>
<dbReference type="Proteomes" id="UP000523161">
    <property type="component" value="Unassembled WGS sequence"/>
</dbReference>
<dbReference type="RefSeq" id="WP_173499720.1">
    <property type="nucleotide sequence ID" value="NZ_JABSOD010000002.1"/>
</dbReference>
<sequence>MKKTLTALALLLASGSSMAAQMECMVDTAAYDRWSTGGCWGFENTLDNAPNDALWRIVDVTKTISSVIWQETTSGCPSNATYCTKAIQPYQEHLGKATVLYTDGTYEVLQATAQFETGF</sequence>
<evidence type="ECO:0000313" key="2">
    <source>
        <dbReference type="EMBL" id="NRQ41475.1"/>
    </source>
</evidence>
<keyword evidence="1" id="KW-0732">Signal</keyword>